<feature type="compositionally biased region" description="Polar residues" evidence="7">
    <location>
        <begin position="1006"/>
        <end position="1016"/>
    </location>
</feature>
<dbReference type="InterPro" id="IPR008984">
    <property type="entry name" value="SMAD_FHA_dom_sf"/>
</dbReference>
<evidence type="ECO:0000259" key="9">
    <source>
        <dbReference type="PROSITE" id="PS50067"/>
    </source>
</evidence>
<dbReference type="PROSITE" id="PS50067">
    <property type="entry name" value="KINESIN_MOTOR_2"/>
    <property type="match status" value="1"/>
</dbReference>
<gene>
    <name evidence="10" type="ORF">FGO68_gene1263</name>
</gene>
<feature type="domain" description="Kinesin motor" evidence="9">
    <location>
        <begin position="3"/>
        <end position="360"/>
    </location>
</feature>
<proteinExistence type="inferred from homology"/>
<dbReference type="SUPFAM" id="SSF52540">
    <property type="entry name" value="P-loop containing nucleoside triphosphate hydrolases"/>
    <property type="match status" value="1"/>
</dbReference>
<dbReference type="PANTHER" id="PTHR47117">
    <property type="entry name" value="STAR-RELATED LIPID TRANSFER PROTEIN 9"/>
    <property type="match status" value="1"/>
</dbReference>
<dbReference type="EMBL" id="RRYP01001878">
    <property type="protein sequence ID" value="TNV85378.1"/>
    <property type="molecule type" value="Genomic_DNA"/>
</dbReference>
<feature type="domain" description="FHA" evidence="8">
    <location>
        <begin position="470"/>
        <end position="528"/>
    </location>
</feature>
<evidence type="ECO:0000256" key="7">
    <source>
        <dbReference type="SAM" id="MobiDB-lite"/>
    </source>
</evidence>
<dbReference type="Pfam" id="PF00225">
    <property type="entry name" value="Kinesin"/>
    <property type="match status" value="1"/>
</dbReference>
<organism evidence="10 11">
    <name type="scientific">Halteria grandinella</name>
    <dbReference type="NCBI Taxonomy" id="5974"/>
    <lineage>
        <taxon>Eukaryota</taxon>
        <taxon>Sar</taxon>
        <taxon>Alveolata</taxon>
        <taxon>Ciliophora</taxon>
        <taxon>Intramacronucleata</taxon>
        <taxon>Spirotrichea</taxon>
        <taxon>Stichotrichia</taxon>
        <taxon>Sporadotrichida</taxon>
        <taxon>Halteriidae</taxon>
        <taxon>Halteria</taxon>
    </lineage>
</organism>
<dbReference type="SMART" id="SM00129">
    <property type="entry name" value="KISc"/>
    <property type="match status" value="1"/>
</dbReference>
<dbReference type="PROSITE" id="PS50006">
    <property type="entry name" value="FHA_DOMAIN"/>
    <property type="match status" value="1"/>
</dbReference>
<dbReference type="GO" id="GO:0008017">
    <property type="term" value="F:microtubule binding"/>
    <property type="evidence" value="ECO:0007669"/>
    <property type="project" value="InterPro"/>
</dbReference>
<evidence type="ECO:0000313" key="11">
    <source>
        <dbReference type="Proteomes" id="UP000785679"/>
    </source>
</evidence>
<comment type="caution">
    <text evidence="10">The sequence shown here is derived from an EMBL/GenBank/DDBJ whole genome shotgun (WGS) entry which is preliminary data.</text>
</comment>
<dbReference type="FunFam" id="3.40.850.10:FF:000063">
    <property type="entry name" value="Kinesin-like protein"/>
    <property type="match status" value="1"/>
</dbReference>
<evidence type="ECO:0000256" key="1">
    <source>
        <dbReference type="ARBA" id="ARBA00022741"/>
    </source>
</evidence>
<keyword evidence="2 5" id="KW-0067">ATP-binding</keyword>
<name>A0A8J8P1X5_HALGN</name>
<dbReference type="AlphaFoldDB" id="A0A8J8P1X5"/>
<dbReference type="GO" id="GO:0003777">
    <property type="term" value="F:microtubule motor activity"/>
    <property type="evidence" value="ECO:0007669"/>
    <property type="project" value="InterPro"/>
</dbReference>
<dbReference type="InterPro" id="IPR027417">
    <property type="entry name" value="P-loop_NTPase"/>
</dbReference>
<evidence type="ECO:0000256" key="2">
    <source>
        <dbReference type="ARBA" id="ARBA00022840"/>
    </source>
</evidence>
<keyword evidence="1 5" id="KW-0547">Nucleotide-binding</keyword>
<reference evidence="10" key="1">
    <citation type="submission" date="2019-06" db="EMBL/GenBank/DDBJ databases">
        <authorList>
            <person name="Zheng W."/>
        </authorList>
    </citation>
    <scope>NUCLEOTIDE SEQUENCE</scope>
    <source>
        <strain evidence="10">QDHG01</strain>
    </source>
</reference>
<evidence type="ECO:0008006" key="12">
    <source>
        <dbReference type="Google" id="ProtNLM"/>
    </source>
</evidence>
<sequence length="1063" mass="120728">MTSVKVAVRVRPFNQRERNFESECIIQMDGQTTKIRNPETGEIKEFAFDFSYWSHDGFDEQPNGYMTPQAGSNYADQDRVFQDLGQEVLNNAFDGYHTCLFAYGQTGSGKSYSIVGYGNNKGVIPLACEEIFRRIDERTNNPENNIQHSVTLSMIEIYNECVQDLLIKPSERPKGGLNVREHPKFGIFVEGMSKVPVQSYNEIQKQIDTGTSNRTVGSTNMNATSSRAHTVTTLTFTQRFMDREKGIPTSEKMSEINLVDLAGSERAASTGATGDRLKEGSNINKSLSVLGKCISILAQKSSTGNKSAVVPYRESKLTFILKNALGGNSKTTMIAALSPASVNYDETLSTLRYAWQVKSIKNEAKVNESAQDKLIRELREENEKLKKMGGGGGGAIDPALQEEMENNRRMLEEFRRQQEEYKQKLEQQQASAAKQQEEDEKLKTIPHFKNINADPIMSGKIKSLMKDGRNSVGKKDPSGAEVSLLLAGAGIQVNHAVVNYDPDSRTATIEPNHDDPQKNKTTVNGDLLTEPRVLQHGDRVLFGSHHYFIYCDPTINPEEMADWEDAMKEANKDQMAMAGGGAENEEIQKQLKEMEEKLLKEKEAKDKEIEEQKRKMEEEKQQMLIEMKKKQEEMQALNNDEMMKKMQKEMEKARLEFEERLREQEEILQKQQEEARLDMERQQKKQIQDQQKMLQMREIDAKLAELVPKISEINNVCQELRREQYSYEPYIKTDIQSDGRKISRVAVKVYPDRANRDHFNILEFDRFEDVYFAVKDKYEQLTGDDVDEATLLKDLQNREGDAETFGLSSETDWLLIGYFYYFLVSVVNLVETKNDESPIIDEKGIIQGQMHYSIGIELFDYDGSKPLNILKYNSLNDVVGKILKLSIDLKKATAIPEKLAYEVQCRYNWLDEEKTQFETKVVQSGGTSGVPVTTNPTFGYRTEHTIEVDDDLISKMIENTLRVGVYGKVEQKKKAQQAVVTIDADGKLHVIEEVNEEENGGASPQKGKNASMNTSKISTGGQVLTLEEIERLRKEHAEMMEQLKKYKEVGLVPANKTGCCNIF</sequence>
<evidence type="ECO:0000256" key="5">
    <source>
        <dbReference type="PROSITE-ProRule" id="PRU00283"/>
    </source>
</evidence>
<dbReference type="GO" id="GO:0005524">
    <property type="term" value="F:ATP binding"/>
    <property type="evidence" value="ECO:0007669"/>
    <property type="project" value="UniProtKB-UniRule"/>
</dbReference>
<dbReference type="InterPro" id="IPR019821">
    <property type="entry name" value="Kinesin_motor_CS"/>
</dbReference>
<dbReference type="Pfam" id="PF00498">
    <property type="entry name" value="FHA"/>
    <property type="match status" value="1"/>
</dbReference>
<evidence type="ECO:0000256" key="4">
    <source>
        <dbReference type="ARBA" id="ARBA00023175"/>
    </source>
</evidence>
<keyword evidence="4 5" id="KW-0505">Motor protein</keyword>
<dbReference type="InterPro" id="IPR000253">
    <property type="entry name" value="FHA_dom"/>
</dbReference>
<dbReference type="InterPro" id="IPR001752">
    <property type="entry name" value="Kinesin_motor_dom"/>
</dbReference>
<keyword evidence="11" id="KW-1185">Reference proteome</keyword>
<dbReference type="OrthoDB" id="3176171at2759"/>
<dbReference type="SUPFAM" id="SSF49879">
    <property type="entry name" value="SMAD/FHA domain"/>
    <property type="match status" value="1"/>
</dbReference>
<dbReference type="InterPro" id="IPR036961">
    <property type="entry name" value="Kinesin_motor_dom_sf"/>
</dbReference>
<evidence type="ECO:0000259" key="8">
    <source>
        <dbReference type="PROSITE" id="PS50006"/>
    </source>
</evidence>
<comment type="similarity">
    <text evidence="5">Belongs to the TRAFAC class myosin-kinesin ATPase superfamily. Kinesin family.</text>
</comment>
<dbReference type="PRINTS" id="PR00380">
    <property type="entry name" value="KINESINHEAVY"/>
</dbReference>
<dbReference type="Gene3D" id="3.40.850.10">
    <property type="entry name" value="Kinesin motor domain"/>
    <property type="match status" value="1"/>
</dbReference>
<accession>A0A8J8P1X5</accession>
<dbReference type="PROSITE" id="PS00411">
    <property type="entry name" value="KINESIN_MOTOR_1"/>
    <property type="match status" value="1"/>
</dbReference>
<dbReference type="Proteomes" id="UP000785679">
    <property type="component" value="Unassembled WGS sequence"/>
</dbReference>
<protein>
    <recommendedName>
        <fullName evidence="12">Kinesin motor domain-containing protein</fullName>
    </recommendedName>
</protein>
<evidence type="ECO:0000256" key="6">
    <source>
        <dbReference type="SAM" id="Coils"/>
    </source>
</evidence>
<feature type="coiled-coil region" evidence="6">
    <location>
        <begin position="577"/>
        <end position="697"/>
    </location>
</feature>
<feature type="region of interest" description="Disordered" evidence="7">
    <location>
        <begin position="995"/>
        <end position="1016"/>
    </location>
</feature>
<evidence type="ECO:0000313" key="10">
    <source>
        <dbReference type="EMBL" id="TNV85378.1"/>
    </source>
</evidence>
<dbReference type="Gene3D" id="2.60.200.20">
    <property type="match status" value="1"/>
</dbReference>
<dbReference type="CDD" id="cd01365">
    <property type="entry name" value="KISc_KIF1A_KIF1B"/>
    <property type="match status" value="1"/>
</dbReference>
<evidence type="ECO:0000256" key="3">
    <source>
        <dbReference type="ARBA" id="ARBA00023054"/>
    </source>
</evidence>
<dbReference type="GO" id="GO:0007018">
    <property type="term" value="P:microtubule-based movement"/>
    <property type="evidence" value="ECO:0007669"/>
    <property type="project" value="InterPro"/>
</dbReference>
<feature type="binding site" evidence="5">
    <location>
        <begin position="104"/>
        <end position="111"/>
    </location>
    <ligand>
        <name>ATP</name>
        <dbReference type="ChEBI" id="CHEBI:30616"/>
    </ligand>
</feature>
<keyword evidence="3 6" id="KW-0175">Coiled coil</keyword>
<feature type="region of interest" description="Disordered" evidence="7">
    <location>
        <begin position="418"/>
        <end position="440"/>
    </location>
</feature>